<dbReference type="EMBL" id="JABXXR010000008">
    <property type="protein sequence ID" value="NVN39430.1"/>
    <property type="molecule type" value="Genomic_DNA"/>
</dbReference>
<gene>
    <name evidence="1" type="ORF">HUK82_02455</name>
</gene>
<dbReference type="AlphaFoldDB" id="A0A850PA63"/>
<dbReference type="SUPFAM" id="SSF51905">
    <property type="entry name" value="FAD/NAD(P)-binding domain"/>
    <property type="match status" value="2"/>
</dbReference>
<dbReference type="Proteomes" id="UP000585665">
    <property type="component" value="Unassembled WGS sequence"/>
</dbReference>
<keyword evidence="2" id="KW-1185">Reference proteome</keyword>
<name>A0A850PA63_9PROT</name>
<evidence type="ECO:0000313" key="1">
    <source>
        <dbReference type="EMBL" id="NVN39430.1"/>
    </source>
</evidence>
<evidence type="ECO:0000313" key="2">
    <source>
        <dbReference type="Proteomes" id="UP000585665"/>
    </source>
</evidence>
<reference evidence="1 2" key="1">
    <citation type="submission" date="2020-06" db="EMBL/GenBank/DDBJ databases">
        <title>Description of novel acetic acid bacteria.</title>
        <authorList>
            <person name="Sombolestani A."/>
        </authorList>
    </citation>
    <scope>NUCLEOTIDE SEQUENCE [LARGE SCALE GENOMIC DNA]</scope>
    <source>
        <strain evidence="1 2">LMG 27010</strain>
    </source>
</reference>
<protein>
    <submittedName>
        <fullName evidence="1">NAD(P)/FAD-dependent oxidoreductase</fullName>
    </submittedName>
</protein>
<dbReference type="Pfam" id="PF13450">
    <property type="entry name" value="NAD_binding_8"/>
    <property type="match status" value="1"/>
</dbReference>
<comment type="caution">
    <text evidence="1">The sequence shown here is derived from an EMBL/GenBank/DDBJ whole genome shotgun (WGS) entry which is preliminary data.</text>
</comment>
<accession>A0A850PA63</accession>
<dbReference type="Gene3D" id="3.50.50.60">
    <property type="entry name" value="FAD/NAD(P)-binding domain"/>
    <property type="match status" value="1"/>
</dbReference>
<sequence>MSPFLTPSHQARVIFYHIVIVTVGVTERGQVKDDTQSGRGRSIARRDFVNGVLVASTMGVAPLTSSRAATSGGPYVPALTGMRGSAPGLFEAGHALRDHALGSHHTQDVDELYDLVIVGAGISGLSAAHFYRKYAGSNKKILILDNHDDFGGHARRNEFDVDGTRLVLNGGTLEIESPGRYNRWARTLLDDLGIDLARYRRDCAPVERVYEAHGLTHGVFFDSATWGRDEMVSASLRRGGVHWSFIDADMVARMPLSPRAKADLLRLIDPAQPDYLGALDVAAKKTLLATMSYKDYLLTVARVDPGVYWLFQKALSGVFCVGADALPALFAWMYGYPGFSGLGLGEAPEGLLSDLPGGQHGRQRESGEDVHFPDGNATIARLLIASLVPGVTKANTQEAMAGAHLDYTALDRPGAAVRVRLKSMVVHVAHDGDPAKGGTVALTYSPSGEAHPAQMTRVRGRQVILACWNMVIPYMMPELPEAQKKALSDAVKGPLVYVNVALRNWHAFERLRVSEILCPGSFFDEVALMEPAQIGAVQAPHDPARPIVVRMIKTMGQPGLPKREQYRAARSLLLSLDFATFEREVRGQLQRMLGPGGFDAARDIAAITVNRWPHGYAYTYNSLDDPLDWVFTETDDRPCVRARQPFGCVSIANSDAAASPHTDAAILEAHRAVEEVLERSTFPFVVHR</sequence>
<dbReference type="InterPro" id="IPR036188">
    <property type="entry name" value="FAD/NAD-bd_sf"/>
</dbReference>
<organism evidence="1 2">
    <name type="scientific">Ameyamaea chiangmaiensis</name>
    <dbReference type="NCBI Taxonomy" id="442969"/>
    <lineage>
        <taxon>Bacteria</taxon>
        <taxon>Pseudomonadati</taxon>
        <taxon>Pseudomonadota</taxon>
        <taxon>Alphaproteobacteria</taxon>
        <taxon>Acetobacterales</taxon>
        <taxon>Acetobacteraceae</taxon>
        <taxon>Ameyamaea</taxon>
    </lineage>
</organism>
<proteinExistence type="predicted"/>